<reference evidence="7 8" key="1">
    <citation type="submission" date="2020-02" db="EMBL/GenBank/DDBJ databases">
        <authorList>
            <person name="Chen W.-M."/>
        </authorList>
    </citation>
    <scope>NUCLEOTIDE SEQUENCE [LARGE SCALE GENOMIC DNA]</scope>
    <source>
        <strain evidence="7 8">TWA-26</strain>
    </source>
</reference>
<keyword evidence="6" id="KW-0592">Phosphate transport</keyword>
<dbReference type="Pfam" id="PF01384">
    <property type="entry name" value="PHO4"/>
    <property type="match status" value="1"/>
</dbReference>
<keyword evidence="8" id="KW-1185">Reference proteome</keyword>
<name>A0ABX0IEU3_9FLAO</name>
<keyword evidence="4 6" id="KW-1133">Transmembrane helix</keyword>
<evidence type="ECO:0000256" key="4">
    <source>
        <dbReference type="ARBA" id="ARBA00022989"/>
    </source>
</evidence>
<evidence type="ECO:0000256" key="2">
    <source>
        <dbReference type="ARBA" id="ARBA00022448"/>
    </source>
</evidence>
<evidence type="ECO:0000313" key="8">
    <source>
        <dbReference type="Proteomes" id="UP000761423"/>
    </source>
</evidence>
<proteinExistence type="inferred from homology"/>
<accession>A0ABX0IEU3</accession>
<gene>
    <name evidence="7" type="ORF">G4L40_10640</name>
</gene>
<dbReference type="PANTHER" id="PTHR11101:SF80">
    <property type="entry name" value="PHOSPHATE TRANSPORTER"/>
    <property type="match status" value="1"/>
</dbReference>
<comment type="subcellular location">
    <subcellularLocation>
        <location evidence="1 6">Membrane</location>
        <topology evidence="1 6">Multi-pass membrane protein</topology>
    </subcellularLocation>
</comment>
<dbReference type="Proteomes" id="UP000761423">
    <property type="component" value="Unassembled WGS sequence"/>
</dbReference>
<dbReference type="EMBL" id="JAAJBV010000008">
    <property type="protein sequence ID" value="NHM05162.1"/>
    <property type="molecule type" value="Genomic_DNA"/>
</dbReference>
<feature type="transmembrane region" description="Helical" evidence="6">
    <location>
        <begin position="75"/>
        <end position="96"/>
    </location>
</feature>
<protein>
    <recommendedName>
        <fullName evidence="6">Phosphate transporter</fullName>
    </recommendedName>
</protein>
<evidence type="ECO:0000256" key="1">
    <source>
        <dbReference type="ARBA" id="ARBA00004141"/>
    </source>
</evidence>
<evidence type="ECO:0000256" key="5">
    <source>
        <dbReference type="ARBA" id="ARBA00023136"/>
    </source>
</evidence>
<feature type="transmembrane region" description="Helical" evidence="6">
    <location>
        <begin position="330"/>
        <end position="351"/>
    </location>
</feature>
<sequence length="443" mass="48096">MDFTLLIIIIFLALVFDYINGFHDAANSIATIVATKVLTPFQAVLWAAFFNFLAYWVFGFGVADTVAKTAHTSSIDLTTILAGVIAAIIWNIITWLKGIPSSSSHTLIGGFAGAAIAHGLSSVTDPEHAGFKIVNWFKAAKEGELLPSGVVIVILFIVFAPLLGMIISYCISLWLMYSSKKNIMPKVFTVALMLLVAWFLYSVMIPFEEIKKPRFESEFWSVITEPHNIKWFLVAFIFYSLAVFNLIFSSLSTAKAEAVLKKMQLLSSAAFSLGHGGNDSQKVMGIIAAAVAVYIKSNPNIDLSAGWLDLNVVLPSEKDGVKIDGVMPGWIPLTCYTVIALGTLSGGWKIVKTMGSKITKVTAFEGVVAESAGALTLFTTEHFKIPVSTTHTITGSIIGVGVTKRVSAVRWGVTVKLLWAWVLTIPVSAILAALIYFLLKIFI</sequence>
<comment type="caution">
    <text evidence="7">The sequence shown here is derived from an EMBL/GenBank/DDBJ whole genome shotgun (WGS) entry which is preliminary data.</text>
</comment>
<dbReference type="PANTHER" id="PTHR11101">
    <property type="entry name" value="PHOSPHATE TRANSPORTER"/>
    <property type="match status" value="1"/>
</dbReference>
<comment type="similarity">
    <text evidence="6">Belongs to the inorganic phosphate transporter (PiT) (TC 2.A.20) family.</text>
</comment>
<keyword evidence="5 6" id="KW-0472">Membrane</keyword>
<feature type="transmembrane region" description="Helical" evidence="6">
    <location>
        <begin position="44"/>
        <end position="63"/>
    </location>
</feature>
<keyword evidence="2 6" id="KW-0813">Transport</keyword>
<evidence type="ECO:0000256" key="6">
    <source>
        <dbReference type="RuleBase" id="RU363058"/>
    </source>
</evidence>
<dbReference type="RefSeq" id="WP_166237186.1">
    <property type="nucleotide sequence ID" value="NZ_JAAJBV010000008.1"/>
</dbReference>
<keyword evidence="3 6" id="KW-0812">Transmembrane</keyword>
<feature type="transmembrane region" description="Helical" evidence="6">
    <location>
        <begin position="187"/>
        <end position="207"/>
    </location>
</feature>
<organism evidence="7 8">
    <name type="scientific">Flavobacterium celericrescens</name>
    <dbReference type="NCBI Taxonomy" id="2709780"/>
    <lineage>
        <taxon>Bacteria</taxon>
        <taxon>Pseudomonadati</taxon>
        <taxon>Bacteroidota</taxon>
        <taxon>Flavobacteriia</taxon>
        <taxon>Flavobacteriales</taxon>
        <taxon>Flavobacteriaceae</taxon>
        <taxon>Flavobacterium</taxon>
    </lineage>
</organism>
<evidence type="ECO:0000256" key="3">
    <source>
        <dbReference type="ARBA" id="ARBA00022692"/>
    </source>
</evidence>
<feature type="transmembrane region" description="Helical" evidence="6">
    <location>
        <begin position="418"/>
        <end position="439"/>
    </location>
</feature>
<feature type="transmembrane region" description="Helical" evidence="6">
    <location>
        <begin position="150"/>
        <end position="175"/>
    </location>
</feature>
<dbReference type="InterPro" id="IPR001204">
    <property type="entry name" value="Phos_transporter"/>
</dbReference>
<evidence type="ECO:0000313" key="7">
    <source>
        <dbReference type="EMBL" id="NHM05162.1"/>
    </source>
</evidence>
<feature type="transmembrane region" description="Helical" evidence="6">
    <location>
        <begin position="231"/>
        <end position="254"/>
    </location>
</feature>